<reference evidence="3" key="1">
    <citation type="submission" date="2023-10" db="EMBL/GenBank/DDBJ databases">
        <title>Genome assemblies of two species of porcelain crab, Petrolisthes cinctipes and Petrolisthes manimaculis (Anomura: Porcellanidae).</title>
        <authorList>
            <person name="Angst P."/>
        </authorList>
    </citation>
    <scope>NUCLEOTIDE SEQUENCE</scope>
    <source>
        <strain evidence="3">PB745_01</strain>
        <tissue evidence="3">Gill</tissue>
    </source>
</reference>
<name>A0AAE1BG71_PETCI</name>
<evidence type="ECO:0000313" key="4">
    <source>
        <dbReference type="Proteomes" id="UP001286313"/>
    </source>
</evidence>
<dbReference type="PANTHER" id="PTHR11590">
    <property type="entry name" value="PROTEIN-GLUTAMINE GAMMA-GLUTAMYLTRANSFERASE"/>
    <property type="match status" value="1"/>
</dbReference>
<evidence type="ECO:0000256" key="1">
    <source>
        <dbReference type="ARBA" id="ARBA00005968"/>
    </source>
</evidence>
<dbReference type="Gene3D" id="2.60.40.10">
    <property type="entry name" value="Immunoglobulins"/>
    <property type="match status" value="2"/>
</dbReference>
<feature type="non-terminal residue" evidence="3">
    <location>
        <position position="1"/>
    </location>
</feature>
<dbReference type="AlphaFoldDB" id="A0AAE1BG71"/>
<dbReference type="PANTHER" id="PTHR11590:SF40">
    <property type="entry name" value="HEMOCYTE PROTEIN-GLUTAMINE GAMMA-GLUTAMYLTRANSFERASE-LIKE PROTEIN"/>
    <property type="match status" value="1"/>
</dbReference>
<dbReference type="Pfam" id="PF01841">
    <property type="entry name" value="Transglut_core"/>
    <property type="match status" value="1"/>
</dbReference>
<dbReference type="SUPFAM" id="SSF54001">
    <property type="entry name" value="Cysteine proteinases"/>
    <property type="match status" value="1"/>
</dbReference>
<comment type="similarity">
    <text evidence="1">Belongs to the transglutaminase superfamily. Transglutaminase family.</text>
</comment>
<proteinExistence type="inferred from homology"/>
<comment type="caution">
    <text evidence="3">The sequence shown here is derived from an EMBL/GenBank/DDBJ whole genome shotgun (WGS) entry which is preliminary data.</text>
</comment>
<sequence>VNSNDGDNGVVVGKWSGSYDDGTSPSAWTGSIKIMEQYVRTNRPVRYGQCWVFAGVLNTGGYMHGVFPVVFFEWVLYCVMCMGPFRSAVVCRALGLPARVVSNFNSAHDTDISLTIDEYFDQEGNEITGFRGAGATPGGLQDSIWNFHVWNDVWMTRPDLPIGYGGWQAVDSTPQEVSGGVFQCGPASLEAIRRGQMEHPYDVPFVLAEVNADVIRWKEDKDAQDGFKKMFSNKTHVGRQVLTKKLGVTEDSGFVETDRNDITVDYKPEEGTRAERVTLYTAARRSRAARHAFRFPSEALDDVEFTIEDIERVPIGQDFAITVTAKNTSEKDRTITILLRAGSTYYTGAPAKHITQAEGKFTLKPSETKTLSLPVRYREYYHKLVEHAMIKMVAHCNVEETSYAWVDDDCFEVLKPDINVKVDRTSPISLDTPFTATFSFVNPLHVALEDCILIVDGPGLLRPKNIPIGDVAPDGEMKYDLRVVPKKVGEHTLVASFNSTQLLNLTGSSRVTIVA</sequence>
<dbReference type="SMART" id="SM00460">
    <property type="entry name" value="TGc"/>
    <property type="match status" value="1"/>
</dbReference>
<dbReference type="Pfam" id="PF00927">
    <property type="entry name" value="Transglut_C"/>
    <property type="match status" value="2"/>
</dbReference>
<dbReference type="InterPro" id="IPR036238">
    <property type="entry name" value="Transglutaminase_C_sf"/>
</dbReference>
<evidence type="ECO:0000313" key="3">
    <source>
        <dbReference type="EMBL" id="KAK3850176.1"/>
    </source>
</evidence>
<dbReference type="EMBL" id="JAWQEG010008505">
    <property type="protein sequence ID" value="KAK3850176.1"/>
    <property type="molecule type" value="Genomic_DNA"/>
</dbReference>
<dbReference type="InterPro" id="IPR013783">
    <property type="entry name" value="Ig-like_fold"/>
</dbReference>
<dbReference type="InterPro" id="IPR036985">
    <property type="entry name" value="Transglutaminase-like_sf"/>
</dbReference>
<dbReference type="InterPro" id="IPR008958">
    <property type="entry name" value="Transglutaminase_C"/>
</dbReference>
<dbReference type="GO" id="GO:0003810">
    <property type="term" value="F:protein-glutamine gamma-glutamyltransferase activity"/>
    <property type="evidence" value="ECO:0007669"/>
    <property type="project" value="InterPro"/>
</dbReference>
<dbReference type="FunFam" id="2.60.40.10:FF:000090">
    <property type="entry name" value="Protein-glutamine gamma-glutamyltransferase 2"/>
    <property type="match status" value="1"/>
</dbReference>
<dbReference type="SUPFAM" id="SSF49309">
    <property type="entry name" value="Transglutaminase, two C-terminal domains"/>
    <property type="match status" value="2"/>
</dbReference>
<dbReference type="FunFam" id="2.60.40.10:FF:000171">
    <property type="entry name" value="protein-glutamine gamma-glutamyltransferase 6"/>
    <property type="match status" value="1"/>
</dbReference>
<gene>
    <name evidence="3" type="ORF">Pcinc_043099</name>
</gene>
<dbReference type="Proteomes" id="UP001286313">
    <property type="component" value="Unassembled WGS sequence"/>
</dbReference>
<organism evidence="3 4">
    <name type="scientific">Petrolisthes cinctipes</name>
    <name type="common">Flat porcelain crab</name>
    <dbReference type="NCBI Taxonomy" id="88211"/>
    <lineage>
        <taxon>Eukaryota</taxon>
        <taxon>Metazoa</taxon>
        <taxon>Ecdysozoa</taxon>
        <taxon>Arthropoda</taxon>
        <taxon>Crustacea</taxon>
        <taxon>Multicrustacea</taxon>
        <taxon>Malacostraca</taxon>
        <taxon>Eumalacostraca</taxon>
        <taxon>Eucarida</taxon>
        <taxon>Decapoda</taxon>
        <taxon>Pleocyemata</taxon>
        <taxon>Anomura</taxon>
        <taxon>Galatheoidea</taxon>
        <taxon>Porcellanidae</taxon>
        <taxon>Petrolisthes</taxon>
    </lineage>
</organism>
<keyword evidence="4" id="KW-1185">Reference proteome</keyword>
<protein>
    <recommendedName>
        <fullName evidence="2">Transglutaminase-like domain-containing protein</fullName>
    </recommendedName>
</protein>
<dbReference type="InterPro" id="IPR050779">
    <property type="entry name" value="Transglutaminase"/>
</dbReference>
<accession>A0AAE1BG71</accession>
<dbReference type="Gene3D" id="3.90.260.10">
    <property type="entry name" value="Transglutaminase-like"/>
    <property type="match status" value="1"/>
</dbReference>
<evidence type="ECO:0000259" key="2">
    <source>
        <dbReference type="SMART" id="SM00460"/>
    </source>
</evidence>
<dbReference type="InterPro" id="IPR002931">
    <property type="entry name" value="Transglutaminase-like"/>
</dbReference>
<dbReference type="InterPro" id="IPR038765">
    <property type="entry name" value="Papain-like_cys_pep_sf"/>
</dbReference>
<feature type="domain" description="Transglutaminase-like" evidence="2">
    <location>
        <begin position="42"/>
        <end position="174"/>
    </location>
</feature>